<feature type="region of interest" description="Disordered" evidence="14">
    <location>
        <begin position="1"/>
        <end position="49"/>
    </location>
</feature>
<dbReference type="EMBL" id="JAODUP010000081">
    <property type="protein sequence ID" value="KAK2163362.1"/>
    <property type="molecule type" value="Genomic_DNA"/>
</dbReference>
<evidence type="ECO:0000256" key="14">
    <source>
        <dbReference type="SAM" id="MobiDB-lite"/>
    </source>
</evidence>
<keyword evidence="7" id="KW-0833">Ubl conjugation pathway</keyword>
<evidence type="ECO:0000256" key="6">
    <source>
        <dbReference type="ARBA" id="ARBA00022670"/>
    </source>
</evidence>
<keyword evidence="9" id="KW-0788">Thiol protease</keyword>
<dbReference type="InterPro" id="IPR003323">
    <property type="entry name" value="OTU_dom"/>
</dbReference>
<dbReference type="InterPro" id="IPR038765">
    <property type="entry name" value="Papain-like_cys_pep_sf"/>
</dbReference>
<organism evidence="16 17">
    <name type="scientific">Paralvinella palmiformis</name>
    <dbReference type="NCBI Taxonomy" id="53620"/>
    <lineage>
        <taxon>Eukaryota</taxon>
        <taxon>Metazoa</taxon>
        <taxon>Spiralia</taxon>
        <taxon>Lophotrochozoa</taxon>
        <taxon>Annelida</taxon>
        <taxon>Polychaeta</taxon>
        <taxon>Sedentaria</taxon>
        <taxon>Canalipalpata</taxon>
        <taxon>Terebellida</taxon>
        <taxon>Terebelliformia</taxon>
        <taxon>Alvinellidae</taxon>
        <taxon>Paralvinella</taxon>
    </lineage>
</organism>
<evidence type="ECO:0000313" key="17">
    <source>
        <dbReference type="Proteomes" id="UP001208570"/>
    </source>
</evidence>
<sequence>MSGGKKRSKRFRNTGTTVTKTQRRDGMARKREERAARQTHKKQQQAKSYLTDDETYASFSAQLAKMGLELRDVTGDGNCLFRALGDQLEGHGRNHLKHRRDVVAYMLDHREDFEPFVEDDVPFDKHVKNLNEIGTYAGNDAIVAFARLNKLHVVIHQVNTPCWEIHGTDNPAARELHISYHNGDHYSSIRKIGDTSETPANIKLDSSVLGSQMSSKNKVNQTNKFAKKSWEQNNDYTYDDSAYNGDYGGYAPNGDKSFDDSDDIDEGLILETLESAGMDAEVATDMVRSFMQTNLPEAASDQSSSKEGLWAENGTGSRLFGGLVNGEAHAQSSSQDRNHLGAKPKQQSISQRNQTKKREKKLRAEQRLRQERLGNVSSGGGPPSSDDEFTVVADVVGTLKI</sequence>
<dbReference type="PROSITE" id="PS50802">
    <property type="entry name" value="OTU"/>
    <property type="match status" value="1"/>
</dbReference>
<comment type="catalytic activity">
    <reaction evidence="1">
        <text>Thiol-dependent hydrolysis of ester, thioester, amide, peptide and isopeptide bonds formed by the C-terminal Gly of ubiquitin (a 76-residue protein attached to proteins as an intracellular targeting signal).</text>
        <dbReference type="EC" id="3.4.19.12"/>
    </reaction>
</comment>
<evidence type="ECO:0000256" key="5">
    <source>
        <dbReference type="ARBA" id="ARBA00022490"/>
    </source>
</evidence>
<dbReference type="AlphaFoldDB" id="A0AAD9K1Y0"/>
<accession>A0AAD9K1Y0</accession>
<dbReference type="PANTHER" id="PTHR12419">
    <property type="entry name" value="OTU DOMAIN CONTAINING PROTEIN"/>
    <property type="match status" value="1"/>
</dbReference>
<dbReference type="GO" id="GO:0005737">
    <property type="term" value="C:cytoplasm"/>
    <property type="evidence" value="ECO:0007669"/>
    <property type="project" value="UniProtKB-SubCell"/>
</dbReference>
<evidence type="ECO:0000256" key="4">
    <source>
        <dbReference type="ARBA" id="ARBA00012759"/>
    </source>
</evidence>
<dbReference type="SUPFAM" id="SSF54001">
    <property type="entry name" value="Cysteine proteinases"/>
    <property type="match status" value="1"/>
</dbReference>
<evidence type="ECO:0000256" key="3">
    <source>
        <dbReference type="ARBA" id="ARBA00004496"/>
    </source>
</evidence>
<feature type="compositionally biased region" description="Basic residues" evidence="14">
    <location>
        <begin position="1"/>
        <end position="12"/>
    </location>
</feature>
<feature type="region of interest" description="Disordered" evidence="14">
    <location>
        <begin position="328"/>
        <end position="389"/>
    </location>
</feature>
<evidence type="ECO:0000313" key="16">
    <source>
        <dbReference type="EMBL" id="KAK2163362.1"/>
    </source>
</evidence>
<keyword evidence="10" id="KW-0007">Acetylation</keyword>
<dbReference type="Gene3D" id="3.90.70.80">
    <property type="match status" value="1"/>
</dbReference>
<evidence type="ECO:0000259" key="15">
    <source>
        <dbReference type="PROSITE" id="PS50802"/>
    </source>
</evidence>
<keyword evidence="6" id="KW-0645">Protease</keyword>
<dbReference type="Pfam" id="PF02338">
    <property type="entry name" value="OTU"/>
    <property type="match status" value="1"/>
</dbReference>
<comment type="subcellular location">
    <subcellularLocation>
        <location evidence="3">Cytoplasm</location>
    </subcellularLocation>
    <subcellularLocation>
        <location evidence="2">Nucleus</location>
    </subcellularLocation>
</comment>
<reference evidence="16" key="1">
    <citation type="journal article" date="2023" name="Mol. Biol. Evol.">
        <title>Third-Generation Sequencing Reveals the Adaptive Role of the Epigenome in Three Deep-Sea Polychaetes.</title>
        <authorList>
            <person name="Perez M."/>
            <person name="Aroh O."/>
            <person name="Sun Y."/>
            <person name="Lan Y."/>
            <person name="Juniper S.K."/>
            <person name="Young C.R."/>
            <person name="Angers B."/>
            <person name="Qian P.Y."/>
        </authorList>
    </citation>
    <scope>NUCLEOTIDE SEQUENCE</scope>
    <source>
        <strain evidence="16">P08H-3</strain>
    </source>
</reference>
<comment type="function">
    <text evidence="12">Deubiquitinating enzyme that hydrolyzes 'Lys-6'- and 'Lys-11'-linked polyubiquitin. Also hydrolyzes heterotypic (mixed and branched) and homotypic chains. Important regulator of energy metabolism. Glucose and fatty acids trigger its nuclear translocation by CBP-dependent acetylation. In the nucleus, deubiquitinates and stabilizes the nuclear receptor PPARD regulating the expression of various genes involved in glucose and lipid metabolism and oxidative phosphorylation. Also acts as a negative regulator of the ribosome quality control (RQC) by mediating deubiquitination of 40S ribosomal proteins RPS10/eS10 and RPS20/uS10, thereby antagonizing ZNF598-mediated 40S ubiquitination.</text>
</comment>
<keyword evidence="5" id="KW-0963">Cytoplasm</keyword>
<dbReference type="EC" id="3.4.19.12" evidence="4"/>
<feature type="domain" description="OTU" evidence="15">
    <location>
        <begin position="68"/>
        <end position="192"/>
    </location>
</feature>
<dbReference type="InterPro" id="IPR050704">
    <property type="entry name" value="Peptidase_C85-like"/>
</dbReference>
<keyword evidence="8" id="KW-0378">Hydrolase</keyword>
<dbReference type="Proteomes" id="UP001208570">
    <property type="component" value="Unassembled WGS sequence"/>
</dbReference>
<evidence type="ECO:0000256" key="12">
    <source>
        <dbReference type="ARBA" id="ARBA00059041"/>
    </source>
</evidence>
<evidence type="ECO:0000256" key="10">
    <source>
        <dbReference type="ARBA" id="ARBA00022990"/>
    </source>
</evidence>
<evidence type="ECO:0000256" key="2">
    <source>
        <dbReference type="ARBA" id="ARBA00004123"/>
    </source>
</evidence>
<dbReference type="FunFam" id="3.90.70.80:FF:000005">
    <property type="entry name" value="OTU domain-containing protein 3"/>
    <property type="match status" value="1"/>
</dbReference>
<evidence type="ECO:0000256" key="9">
    <source>
        <dbReference type="ARBA" id="ARBA00022807"/>
    </source>
</evidence>
<proteinExistence type="predicted"/>
<name>A0AAD9K1Y0_9ANNE</name>
<keyword evidence="17" id="KW-1185">Reference proteome</keyword>
<dbReference type="GO" id="GO:0016579">
    <property type="term" value="P:protein deubiquitination"/>
    <property type="evidence" value="ECO:0007669"/>
    <property type="project" value="TreeGrafter"/>
</dbReference>
<evidence type="ECO:0000256" key="1">
    <source>
        <dbReference type="ARBA" id="ARBA00000707"/>
    </source>
</evidence>
<dbReference type="GO" id="GO:0005634">
    <property type="term" value="C:nucleus"/>
    <property type="evidence" value="ECO:0007669"/>
    <property type="project" value="UniProtKB-SubCell"/>
</dbReference>
<evidence type="ECO:0000256" key="7">
    <source>
        <dbReference type="ARBA" id="ARBA00022786"/>
    </source>
</evidence>
<dbReference type="CDD" id="cd22770">
    <property type="entry name" value="OTU_OTUD3"/>
    <property type="match status" value="1"/>
</dbReference>
<gene>
    <name evidence="16" type="ORF">LSH36_81g06027</name>
</gene>
<evidence type="ECO:0000256" key="11">
    <source>
        <dbReference type="ARBA" id="ARBA00023242"/>
    </source>
</evidence>
<comment type="caution">
    <text evidence="16">The sequence shown here is derived from an EMBL/GenBank/DDBJ whole genome shotgun (WGS) entry which is preliminary data.</text>
</comment>
<evidence type="ECO:0000256" key="8">
    <source>
        <dbReference type="ARBA" id="ARBA00022801"/>
    </source>
</evidence>
<protein>
    <recommendedName>
        <fullName evidence="13">OTU domain-containing protein 3</fullName>
        <ecNumber evidence="4">3.4.19.12</ecNumber>
    </recommendedName>
</protein>
<dbReference type="GO" id="GO:0004843">
    <property type="term" value="F:cysteine-type deubiquitinase activity"/>
    <property type="evidence" value="ECO:0007669"/>
    <property type="project" value="UniProtKB-EC"/>
</dbReference>
<evidence type="ECO:0000256" key="13">
    <source>
        <dbReference type="ARBA" id="ARBA00074859"/>
    </source>
</evidence>
<keyword evidence="11" id="KW-0539">Nucleus</keyword>
<dbReference type="GO" id="GO:0006508">
    <property type="term" value="P:proteolysis"/>
    <property type="evidence" value="ECO:0007669"/>
    <property type="project" value="UniProtKB-KW"/>
</dbReference>
<dbReference type="PANTHER" id="PTHR12419:SF7">
    <property type="entry name" value="OTU DOMAIN-CONTAINING PROTEIN 3"/>
    <property type="match status" value="1"/>
</dbReference>
<feature type="compositionally biased region" description="Basic and acidic residues" evidence="14">
    <location>
        <begin position="22"/>
        <end position="36"/>
    </location>
</feature>
<feature type="compositionally biased region" description="Basic and acidic residues" evidence="14">
    <location>
        <begin position="362"/>
        <end position="372"/>
    </location>
</feature>